<sequence length="505" mass="55321">METKPQIHPRGILLITNEDRGQANAFLATSEALLQADPSLEVHLASFPRLQAEVTSTSQQAQRTAAGAKPIVFHPVKGPSMAEGVTNYFRQRQTPMQGLLPASYSSRLHFSSTLRAIHDTIPVLVPYDGPQLVEIYSSLVDIIKEVDADLVVVDCLMTAALTACCHLKVRFVCLSPNAIKDFAARSQPNGAGLWKYPALFSGFSYPVPWYQIPLNIFFILYTVNIYLKDSYRRSVTAYLKSQTDATLVTPVNLIRNPPPGLKVVLGTTPELDFPGIIPRHLFPCGPIIRSARPLGDVDPELAAWLSKQRTLYINLGSICQLEEHRALELGRAVAVLLEQAQIAASPVQVLWKLSKFGSYSTKPGSQMHEVLGHWIDAEEVRIVDWLQPEPIAVLESGHIACFVHHGGANSFNEAAIAGVPQVVLPQWTDCYDYAQRVEMLGIGRLGNRTAKPLWTKKELGDVLSEVLLGKSSESIQRKASALAAVVKAKGNGAANAARLLLEECV</sequence>
<dbReference type="AlphaFoldDB" id="A0A420XY97"/>
<dbReference type="Proteomes" id="UP000275385">
    <property type="component" value="Unassembled WGS sequence"/>
</dbReference>
<name>A0A420XY97_9PEZI</name>
<dbReference type="PANTHER" id="PTHR48043:SF145">
    <property type="entry name" value="FI06409P-RELATED"/>
    <property type="match status" value="1"/>
</dbReference>
<dbReference type="STRING" id="177199.A0A420XY97"/>
<comment type="caution">
    <text evidence="4">The sequence shown here is derived from an EMBL/GenBank/DDBJ whole genome shotgun (WGS) entry which is preliminary data.</text>
</comment>
<dbReference type="InterPro" id="IPR010610">
    <property type="entry name" value="EryCIII-like_C"/>
</dbReference>
<evidence type="ECO:0000259" key="3">
    <source>
        <dbReference type="Pfam" id="PF06722"/>
    </source>
</evidence>
<dbReference type="OrthoDB" id="5835829at2759"/>
<evidence type="ECO:0000313" key="4">
    <source>
        <dbReference type="EMBL" id="RKU40519.1"/>
    </source>
</evidence>
<dbReference type="GO" id="GO:0016758">
    <property type="term" value="F:hexosyltransferase activity"/>
    <property type="evidence" value="ECO:0007669"/>
    <property type="project" value="UniProtKB-ARBA"/>
</dbReference>
<dbReference type="Gene3D" id="3.40.50.2000">
    <property type="entry name" value="Glycogen Phosphorylase B"/>
    <property type="match status" value="2"/>
</dbReference>
<proteinExistence type="predicted"/>
<dbReference type="PANTHER" id="PTHR48043">
    <property type="entry name" value="EG:EG0003.4 PROTEIN-RELATED"/>
    <property type="match status" value="1"/>
</dbReference>
<reference evidence="4 5" key="1">
    <citation type="submission" date="2018-08" db="EMBL/GenBank/DDBJ databases">
        <title>Draft genome of the lignicolous fungus Coniochaeta pulveracea.</title>
        <authorList>
            <person name="Borstlap C.J."/>
            <person name="De Witt R.N."/>
            <person name="Botha A."/>
            <person name="Volschenk H."/>
        </authorList>
    </citation>
    <scope>NUCLEOTIDE SEQUENCE [LARGE SCALE GENOMIC DNA]</scope>
    <source>
        <strain evidence="4 5">CAB683</strain>
    </source>
</reference>
<keyword evidence="5" id="KW-1185">Reference proteome</keyword>
<keyword evidence="1" id="KW-0328">Glycosyltransferase</keyword>
<evidence type="ECO:0000256" key="1">
    <source>
        <dbReference type="ARBA" id="ARBA00022676"/>
    </source>
</evidence>
<dbReference type="GO" id="GO:0008194">
    <property type="term" value="F:UDP-glycosyltransferase activity"/>
    <property type="evidence" value="ECO:0007669"/>
    <property type="project" value="InterPro"/>
</dbReference>
<evidence type="ECO:0000313" key="5">
    <source>
        <dbReference type="Proteomes" id="UP000275385"/>
    </source>
</evidence>
<dbReference type="CDD" id="cd03784">
    <property type="entry name" value="GT1_Gtf-like"/>
    <property type="match status" value="1"/>
</dbReference>
<keyword evidence="2" id="KW-0808">Transferase</keyword>
<protein>
    <recommendedName>
        <fullName evidence="3">Erythromycin biosynthesis protein CIII-like C-terminal domain-containing protein</fullName>
    </recommendedName>
</protein>
<dbReference type="Pfam" id="PF06722">
    <property type="entry name" value="EryCIII-like_C"/>
    <property type="match status" value="1"/>
</dbReference>
<dbReference type="InterPro" id="IPR050271">
    <property type="entry name" value="UDP-glycosyltransferase"/>
</dbReference>
<dbReference type="EMBL" id="QVQW01000100">
    <property type="protein sequence ID" value="RKU40519.1"/>
    <property type="molecule type" value="Genomic_DNA"/>
</dbReference>
<organism evidence="4 5">
    <name type="scientific">Coniochaeta pulveracea</name>
    <dbReference type="NCBI Taxonomy" id="177199"/>
    <lineage>
        <taxon>Eukaryota</taxon>
        <taxon>Fungi</taxon>
        <taxon>Dikarya</taxon>
        <taxon>Ascomycota</taxon>
        <taxon>Pezizomycotina</taxon>
        <taxon>Sordariomycetes</taxon>
        <taxon>Sordariomycetidae</taxon>
        <taxon>Coniochaetales</taxon>
        <taxon>Coniochaetaceae</taxon>
        <taxon>Coniochaeta</taxon>
    </lineage>
</organism>
<feature type="domain" description="Erythromycin biosynthesis protein CIII-like C-terminal" evidence="3">
    <location>
        <begin position="378"/>
        <end position="444"/>
    </location>
</feature>
<dbReference type="InterPro" id="IPR002213">
    <property type="entry name" value="UDP_glucos_trans"/>
</dbReference>
<gene>
    <name evidence="4" type="ORF">DL546_002153</name>
</gene>
<dbReference type="SUPFAM" id="SSF53756">
    <property type="entry name" value="UDP-Glycosyltransferase/glycogen phosphorylase"/>
    <property type="match status" value="1"/>
</dbReference>
<accession>A0A420XY97</accession>
<evidence type="ECO:0000256" key="2">
    <source>
        <dbReference type="ARBA" id="ARBA00022679"/>
    </source>
</evidence>